<evidence type="ECO:0000313" key="11">
    <source>
        <dbReference type="EMBL" id="SFX48413.1"/>
    </source>
</evidence>
<dbReference type="GO" id="GO:0031405">
    <property type="term" value="F:lipoic acid binding"/>
    <property type="evidence" value="ECO:0007669"/>
    <property type="project" value="TreeGrafter"/>
</dbReference>
<dbReference type="FunFam" id="4.10.320.10:FF:000002">
    <property type="entry name" value="Dihydrolipoamide acetyltransferase component of pyruvate dehydrogenase complex"/>
    <property type="match status" value="1"/>
</dbReference>
<dbReference type="EMBL" id="FPJW01000006">
    <property type="protein sequence ID" value="SFX48413.1"/>
    <property type="molecule type" value="Genomic_DNA"/>
</dbReference>
<dbReference type="InterPro" id="IPR004167">
    <property type="entry name" value="PSBD"/>
</dbReference>
<keyword evidence="5 7" id="KW-0450">Lipoyl</keyword>
<dbReference type="InterPro" id="IPR001078">
    <property type="entry name" value="2-oxoacid_DH_actylTfrase"/>
</dbReference>
<dbReference type="GO" id="GO:0005737">
    <property type="term" value="C:cytoplasm"/>
    <property type="evidence" value="ECO:0007669"/>
    <property type="project" value="TreeGrafter"/>
</dbReference>
<evidence type="ECO:0000259" key="9">
    <source>
        <dbReference type="PROSITE" id="PS50968"/>
    </source>
</evidence>
<evidence type="ECO:0000256" key="5">
    <source>
        <dbReference type="ARBA" id="ARBA00022823"/>
    </source>
</evidence>
<reference evidence="11 12" key="1">
    <citation type="submission" date="2016-11" db="EMBL/GenBank/DDBJ databases">
        <authorList>
            <person name="Jaros S."/>
            <person name="Januszkiewicz K."/>
            <person name="Wedrychowicz H."/>
        </authorList>
    </citation>
    <scope>NUCLEOTIDE SEQUENCE [LARGE SCALE GENOMIC DNA]</scope>
    <source>
        <strain evidence="11 12">DSM 21637</strain>
    </source>
</reference>
<evidence type="ECO:0000256" key="8">
    <source>
        <dbReference type="SAM" id="MobiDB-lite"/>
    </source>
</evidence>
<gene>
    <name evidence="11" type="ORF">SAMN02745752_01810</name>
</gene>
<keyword evidence="4 7" id="KW-0808">Transferase</keyword>
<dbReference type="InterPro" id="IPR011053">
    <property type="entry name" value="Single_hybrid_motif"/>
</dbReference>
<dbReference type="PROSITE" id="PS50968">
    <property type="entry name" value="BIOTINYL_LIPOYL"/>
    <property type="match status" value="1"/>
</dbReference>
<dbReference type="Pfam" id="PF00364">
    <property type="entry name" value="Biotin_lipoyl"/>
    <property type="match status" value="1"/>
</dbReference>
<name>A0A1K1XH67_9GAMM</name>
<accession>A0A1K1XH67</accession>
<dbReference type="InterPro" id="IPR023213">
    <property type="entry name" value="CAT-like_dom_sf"/>
</dbReference>
<keyword evidence="12" id="KW-1185">Reference proteome</keyword>
<dbReference type="RefSeq" id="WP_072326106.1">
    <property type="nucleotide sequence ID" value="NZ_FPJW01000006.1"/>
</dbReference>
<dbReference type="AlphaFoldDB" id="A0A1K1XH67"/>
<evidence type="ECO:0000256" key="1">
    <source>
        <dbReference type="ARBA" id="ARBA00001938"/>
    </source>
</evidence>
<feature type="domain" description="Lipoyl-binding" evidence="9">
    <location>
        <begin position="2"/>
        <end position="77"/>
    </location>
</feature>
<evidence type="ECO:0000256" key="4">
    <source>
        <dbReference type="ARBA" id="ARBA00022679"/>
    </source>
</evidence>
<sequence>MKIDFILPDIGEGIVECELVEWHIQEGEAVAEDQPVADVMTDKALVEITAMHTGTITRHYWNKGDVAKVGKPLFQIEVSAEEAARHPEVTQVAEDAAPAAATEAVTAPTCSDQPRTRPGKALASPAVRRMARELELDLSQVQGSGRDGRVLKEDLLALQGDESRPAVASDDSVSRPAAVNRTVSIKGVQAAMARQMQDAYSSIPHFTYAEELDVTELEALRLQLRPEFEKDGLRLSLMPFMMKAIALAVQQYPLLNSRVNAECTEITYLADVNIGMAADTPMGLLVPNVKQVQHKSLKELAAEINRLTDAARQGKLPPDSMKGGSISISNIGVIGGTVATPIINKPEVAIVALGRIQQLPRFNSKGEVEARQILNVSWSGDHRVIDGATMARFCNLWKSYLEQPARMLVDLR</sequence>
<evidence type="ECO:0000313" key="12">
    <source>
        <dbReference type="Proteomes" id="UP000182350"/>
    </source>
</evidence>
<dbReference type="Pfam" id="PF00198">
    <property type="entry name" value="2-oxoacid_dh"/>
    <property type="match status" value="1"/>
</dbReference>
<dbReference type="PANTHER" id="PTHR43178">
    <property type="entry name" value="DIHYDROLIPOAMIDE ACETYLTRANSFERASE COMPONENT OF PYRUVATE DEHYDROGENASE COMPLEX"/>
    <property type="match status" value="1"/>
</dbReference>
<dbReference type="STRING" id="1122209.SAMN02745752_01810"/>
<dbReference type="CDD" id="cd06849">
    <property type="entry name" value="lipoyl_domain"/>
    <property type="match status" value="1"/>
</dbReference>
<dbReference type="Proteomes" id="UP000182350">
    <property type="component" value="Unassembled WGS sequence"/>
</dbReference>
<dbReference type="FunFam" id="3.30.559.10:FF:000027">
    <property type="entry name" value="Dihydrolipoamide acetyltransferase component of pyruvate dehydrogenase complex"/>
    <property type="match status" value="1"/>
</dbReference>
<feature type="domain" description="Peripheral subunit-binding (PSBD)" evidence="10">
    <location>
        <begin position="122"/>
        <end position="159"/>
    </location>
</feature>
<evidence type="ECO:0000259" key="10">
    <source>
        <dbReference type="PROSITE" id="PS51826"/>
    </source>
</evidence>
<dbReference type="EC" id="2.3.1.-" evidence="7"/>
<comment type="cofactor">
    <cofactor evidence="1 7">
        <name>(R)-lipoate</name>
        <dbReference type="ChEBI" id="CHEBI:83088"/>
    </cofactor>
</comment>
<dbReference type="SUPFAM" id="SSF51230">
    <property type="entry name" value="Single hybrid motif"/>
    <property type="match status" value="1"/>
</dbReference>
<dbReference type="InterPro" id="IPR050743">
    <property type="entry name" value="2-oxoacid_DH_E2_comp"/>
</dbReference>
<dbReference type="InterPro" id="IPR000089">
    <property type="entry name" value="Biotin_lipoyl"/>
</dbReference>
<proteinExistence type="inferred from homology"/>
<dbReference type="GO" id="GO:0016407">
    <property type="term" value="F:acetyltransferase activity"/>
    <property type="evidence" value="ECO:0007669"/>
    <property type="project" value="TreeGrafter"/>
</dbReference>
<evidence type="ECO:0000256" key="7">
    <source>
        <dbReference type="RuleBase" id="RU003423"/>
    </source>
</evidence>
<dbReference type="Gene3D" id="3.30.559.10">
    <property type="entry name" value="Chloramphenicol acetyltransferase-like domain"/>
    <property type="match status" value="1"/>
</dbReference>
<evidence type="ECO:0000256" key="2">
    <source>
        <dbReference type="ARBA" id="ARBA00007317"/>
    </source>
</evidence>
<dbReference type="InterPro" id="IPR036625">
    <property type="entry name" value="E3-bd_dom_sf"/>
</dbReference>
<dbReference type="Gene3D" id="2.40.50.100">
    <property type="match status" value="1"/>
</dbReference>
<evidence type="ECO:0000256" key="6">
    <source>
        <dbReference type="ARBA" id="ARBA00023315"/>
    </source>
</evidence>
<dbReference type="Pfam" id="PF02817">
    <property type="entry name" value="E3_binding"/>
    <property type="match status" value="1"/>
</dbReference>
<dbReference type="SUPFAM" id="SSF47005">
    <property type="entry name" value="Peripheral subunit-binding domain of 2-oxo acid dehydrogenase complex"/>
    <property type="match status" value="1"/>
</dbReference>
<protein>
    <recommendedName>
        <fullName evidence="7">Dihydrolipoamide acetyltransferase component of pyruvate dehydrogenase complex</fullName>
        <ecNumber evidence="7">2.3.1.-</ecNumber>
    </recommendedName>
</protein>
<dbReference type="SUPFAM" id="SSF52777">
    <property type="entry name" value="CoA-dependent acyltransferases"/>
    <property type="match status" value="1"/>
</dbReference>
<dbReference type="Gene3D" id="4.10.320.10">
    <property type="entry name" value="E3-binding domain"/>
    <property type="match status" value="1"/>
</dbReference>
<organism evidence="11 12">
    <name type="scientific">Marinospirillum alkaliphilum DSM 21637</name>
    <dbReference type="NCBI Taxonomy" id="1122209"/>
    <lineage>
        <taxon>Bacteria</taxon>
        <taxon>Pseudomonadati</taxon>
        <taxon>Pseudomonadota</taxon>
        <taxon>Gammaproteobacteria</taxon>
        <taxon>Oceanospirillales</taxon>
        <taxon>Oceanospirillaceae</taxon>
        <taxon>Marinospirillum</taxon>
    </lineage>
</organism>
<dbReference type="OrthoDB" id="9805770at2"/>
<dbReference type="PROSITE" id="PS51826">
    <property type="entry name" value="PSBD"/>
    <property type="match status" value="1"/>
</dbReference>
<feature type="region of interest" description="Disordered" evidence="8">
    <location>
        <begin position="103"/>
        <end position="124"/>
    </location>
</feature>
<keyword evidence="6 7" id="KW-0012">Acyltransferase</keyword>
<evidence type="ECO:0000256" key="3">
    <source>
        <dbReference type="ARBA" id="ARBA00011484"/>
    </source>
</evidence>
<dbReference type="PANTHER" id="PTHR43178:SF5">
    <property type="entry name" value="LIPOAMIDE ACYLTRANSFERASE COMPONENT OF BRANCHED-CHAIN ALPHA-KETO ACID DEHYDROGENASE COMPLEX, MITOCHONDRIAL"/>
    <property type="match status" value="1"/>
</dbReference>
<comment type="similarity">
    <text evidence="2 7">Belongs to the 2-oxoacid dehydrogenase family.</text>
</comment>
<comment type="subunit">
    <text evidence="3">Forms a 24-polypeptide structural core with octahedral symmetry.</text>
</comment>